<keyword evidence="2" id="KW-0012">Acyltransferase</keyword>
<reference evidence="5" key="1">
    <citation type="submission" date="2023-06" db="EMBL/GenBank/DDBJ databases">
        <title>Sysu t00192.</title>
        <authorList>
            <person name="Gao L."/>
            <person name="Fang B.-Z."/>
            <person name="Li W.-J."/>
        </authorList>
    </citation>
    <scope>NUCLEOTIDE SEQUENCE</scope>
    <source>
        <strain evidence="5">SYSU T00192</strain>
    </source>
</reference>
<name>A0ABT8GAH1_9MICO</name>
<feature type="domain" description="N-acetyltransferase" evidence="4">
    <location>
        <begin position="215"/>
        <end position="378"/>
    </location>
</feature>
<comment type="similarity">
    <text evidence="3">Belongs to the acetyltransferase family. RimJ subfamily.</text>
</comment>
<protein>
    <submittedName>
        <fullName evidence="5">GNAT family N-acetyltransferase</fullName>
    </submittedName>
</protein>
<organism evidence="5 6">
    <name type="scientific">Demequina litoralis</name>
    <dbReference type="NCBI Taxonomy" id="3051660"/>
    <lineage>
        <taxon>Bacteria</taxon>
        <taxon>Bacillati</taxon>
        <taxon>Actinomycetota</taxon>
        <taxon>Actinomycetes</taxon>
        <taxon>Micrococcales</taxon>
        <taxon>Demequinaceae</taxon>
        <taxon>Demequina</taxon>
    </lineage>
</organism>
<dbReference type="PANTHER" id="PTHR43792">
    <property type="entry name" value="GNAT FAMILY, PUTATIVE (AFU_ORTHOLOGUE AFUA_3G00765)-RELATED-RELATED"/>
    <property type="match status" value="1"/>
</dbReference>
<evidence type="ECO:0000256" key="2">
    <source>
        <dbReference type="ARBA" id="ARBA00023315"/>
    </source>
</evidence>
<gene>
    <name evidence="5" type="ORF">QQX09_09790</name>
</gene>
<dbReference type="SUPFAM" id="SSF55729">
    <property type="entry name" value="Acyl-CoA N-acyltransferases (Nat)"/>
    <property type="match status" value="2"/>
</dbReference>
<proteinExistence type="inferred from homology"/>
<comment type="caution">
    <text evidence="5">The sequence shown here is derived from an EMBL/GenBank/DDBJ whole genome shotgun (WGS) entry which is preliminary data.</text>
</comment>
<dbReference type="Proteomes" id="UP001172728">
    <property type="component" value="Unassembled WGS sequence"/>
</dbReference>
<dbReference type="InterPro" id="IPR051531">
    <property type="entry name" value="N-acetyltransferase"/>
</dbReference>
<sequence>MTWTVPARIETERLVLRRLGPEDVTAMHEAILENVGHLLPFIPWAPAEPQTREQREAKVAEMSAAFDAGEDFALGMFDRATGEYVGGTGLHTRVGPEALEIGYWIRADRQGEGLVSEAVLALTAVALMYSGAAHVELWCDPANVRSNAVAARCGFDHRGREDRGEEGFEVWVADLGTLSREPASTTRLPRLADEAGTTLPWPVWQVPARIETERLVIRRFRHEDAPEVSRVIAANRDHLVRHLSWARDEPRTPEARAEKIALNIVNHEAGVEFLMGMFDRTGAYIGSIGLHPLDDRPGLEIGYWIAEVHEGRGLVTEAVTALTQVGLAFAGAETVEIFHRPGNTRSGAVPRRLGFVDHGITRDTDDGEEAVRWVADASVLDHEPLASAPVPRLADEDGTEVPWPA</sequence>
<dbReference type="PROSITE" id="PS51186">
    <property type="entry name" value="GNAT"/>
    <property type="match status" value="2"/>
</dbReference>
<dbReference type="Pfam" id="PF13302">
    <property type="entry name" value="Acetyltransf_3"/>
    <property type="match status" value="2"/>
</dbReference>
<evidence type="ECO:0000256" key="3">
    <source>
        <dbReference type="ARBA" id="ARBA00038502"/>
    </source>
</evidence>
<evidence type="ECO:0000256" key="1">
    <source>
        <dbReference type="ARBA" id="ARBA00022679"/>
    </source>
</evidence>
<accession>A0ABT8GAH1</accession>
<evidence type="ECO:0000313" key="6">
    <source>
        <dbReference type="Proteomes" id="UP001172728"/>
    </source>
</evidence>
<feature type="domain" description="N-acetyltransferase" evidence="4">
    <location>
        <begin position="14"/>
        <end position="177"/>
    </location>
</feature>
<dbReference type="InterPro" id="IPR000182">
    <property type="entry name" value="GNAT_dom"/>
</dbReference>
<dbReference type="InterPro" id="IPR016181">
    <property type="entry name" value="Acyl_CoA_acyltransferase"/>
</dbReference>
<dbReference type="RefSeq" id="WP_301134051.1">
    <property type="nucleotide sequence ID" value="NZ_JAUHPW010000007.1"/>
</dbReference>
<dbReference type="EMBL" id="JAUHPW010000007">
    <property type="protein sequence ID" value="MDN4476143.1"/>
    <property type="molecule type" value="Genomic_DNA"/>
</dbReference>
<keyword evidence="6" id="KW-1185">Reference proteome</keyword>
<evidence type="ECO:0000313" key="5">
    <source>
        <dbReference type="EMBL" id="MDN4476143.1"/>
    </source>
</evidence>
<keyword evidence="1" id="KW-0808">Transferase</keyword>
<dbReference type="Gene3D" id="3.40.630.30">
    <property type="match status" value="2"/>
</dbReference>
<evidence type="ECO:0000259" key="4">
    <source>
        <dbReference type="PROSITE" id="PS51186"/>
    </source>
</evidence>
<dbReference type="PANTHER" id="PTHR43792:SF8">
    <property type="entry name" value="[RIBOSOMAL PROTEIN US5]-ALANINE N-ACETYLTRANSFERASE"/>
    <property type="match status" value="1"/>
</dbReference>